<evidence type="ECO:0000313" key="4">
    <source>
        <dbReference type="EMBL" id="PSR32239.1"/>
    </source>
</evidence>
<name>A0A2T2XCL7_9FIRM</name>
<comment type="similarity">
    <text evidence="1">Belongs to the EamA transporter family.</text>
</comment>
<feature type="transmembrane region" description="Helical" evidence="2">
    <location>
        <begin position="41"/>
        <end position="60"/>
    </location>
</feature>
<dbReference type="SUPFAM" id="SSF103481">
    <property type="entry name" value="Multidrug resistance efflux transporter EmrE"/>
    <property type="match status" value="2"/>
</dbReference>
<organism evidence="4 5">
    <name type="scientific">Sulfobacillus benefaciens</name>
    <dbReference type="NCBI Taxonomy" id="453960"/>
    <lineage>
        <taxon>Bacteria</taxon>
        <taxon>Bacillati</taxon>
        <taxon>Bacillota</taxon>
        <taxon>Clostridia</taxon>
        <taxon>Eubacteriales</taxon>
        <taxon>Clostridiales Family XVII. Incertae Sedis</taxon>
        <taxon>Sulfobacillus</taxon>
    </lineage>
</organism>
<feature type="transmembrane region" description="Helical" evidence="2">
    <location>
        <begin position="159"/>
        <end position="178"/>
    </location>
</feature>
<gene>
    <name evidence="4" type="ORF">C7B46_15130</name>
</gene>
<proteinExistence type="inferred from homology"/>
<feature type="domain" description="EamA" evidence="3">
    <location>
        <begin position="66"/>
        <end position="200"/>
    </location>
</feature>
<sequence>FWIRSLSLTSVALSTAVVSTHPVMVALWTRIIGRRVLRRRLYMGGALVFLGLTVATLTSGLQHNNLWGIFDALLGAVFAGGYLLLGQHLRQNFHTTHYAVLVYSISAFVLGSMQWTQFHHLGPFSPKIWALYVAMAVLPTLGGHTLFNWLLRYIPATEISLALLGEIAGASLLAWLILGQVPTGGNIFGVGLILGGLAITQWPSPIAHTQTPKVTP</sequence>
<feature type="transmembrane region" description="Helical" evidence="2">
    <location>
        <begin position="128"/>
        <end position="147"/>
    </location>
</feature>
<dbReference type="Proteomes" id="UP000242972">
    <property type="component" value="Unassembled WGS sequence"/>
</dbReference>
<comment type="caution">
    <text evidence="4">The sequence shown here is derived from an EMBL/GenBank/DDBJ whole genome shotgun (WGS) entry which is preliminary data.</text>
</comment>
<dbReference type="InterPro" id="IPR000620">
    <property type="entry name" value="EamA_dom"/>
</dbReference>
<feature type="non-terminal residue" evidence="4">
    <location>
        <position position="1"/>
    </location>
</feature>
<accession>A0A2T2XCL7</accession>
<dbReference type="PANTHER" id="PTHR22911:SF76">
    <property type="entry name" value="EAMA DOMAIN-CONTAINING PROTEIN"/>
    <property type="match status" value="1"/>
</dbReference>
<protein>
    <recommendedName>
        <fullName evidence="3">EamA domain-containing protein</fullName>
    </recommendedName>
</protein>
<feature type="transmembrane region" description="Helical" evidence="2">
    <location>
        <begin position="184"/>
        <end position="203"/>
    </location>
</feature>
<feature type="transmembrane region" description="Helical" evidence="2">
    <location>
        <begin position="97"/>
        <end position="116"/>
    </location>
</feature>
<reference evidence="4 5" key="1">
    <citation type="journal article" date="2014" name="BMC Genomics">
        <title>Comparison of environmental and isolate Sulfobacillus genomes reveals diverse carbon, sulfur, nitrogen, and hydrogen metabolisms.</title>
        <authorList>
            <person name="Justice N.B."/>
            <person name="Norman A."/>
            <person name="Brown C.T."/>
            <person name="Singh A."/>
            <person name="Thomas B.C."/>
            <person name="Banfield J.F."/>
        </authorList>
    </citation>
    <scope>NUCLEOTIDE SEQUENCE [LARGE SCALE GENOMIC DNA]</scope>
    <source>
        <strain evidence="4">AMDSBA4</strain>
    </source>
</reference>
<dbReference type="AlphaFoldDB" id="A0A2T2XCL7"/>
<feature type="transmembrane region" description="Helical" evidence="2">
    <location>
        <begin position="6"/>
        <end position="29"/>
    </location>
</feature>
<keyword evidence="2" id="KW-1133">Transmembrane helix</keyword>
<dbReference type="EMBL" id="PXYW01000047">
    <property type="protein sequence ID" value="PSR32239.1"/>
    <property type="molecule type" value="Genomic_DNA"/>
</dbReference>
<dbReference type="Pfam" id="PF00892">
    <property type="entry name" value="EamA"/>
    <property type="match status" value="1"/>
</dbReference>
<dbReference type="GO" id="GO:0016020">
    <property type="term" value="C:membrane"/>
    <property type="evidence" value="ECO:0007669"/>
    <property type="project" value="InterPro"/>
</dbReference>
<evidence type="ECO:0000313" key="5">
    <source>
        <dbReference type="Proteomes" id="UP000242972"/>
    </source>
</evidence>
<dbReference type="PANTHER" id="PTHR22911">
    <property type="entry name" value="ACYL-MALONYL CONDENSING ENZYME-RELATED"/>
    <property type="match status" value="1"/>
</dbReference>
<dbReference type="InterPro" id="IPR037185">
    <property type="entry name" value="EmrE-like"/>
</dbReference>
<keyword evidence="2" id="KW-0812">Transmembrane</keyword>
<evidence type="ECO:0000259" key="3">
    <source>
        <dbReference type="Pfam" id="PF00892"/>
    </source>
</evidence>
<evidence type="ECO:0000256" key="2">
    <source>
        <dbReference type="SAM" id="Phobius"/>
    </source>
</evidence>
<keyword evidence="2" id="KW-0472">Membrane</keyword>
<feature type="transmembrane region" description="Helical" evidence="2">
    <location>
        <begin position="66"/>
        <end position="85"/>
    </location>
</feature>
<evidence type="ECO:0000256" key="1">
    <source>
        <dbReference type="ARBA" id="ARBA00007362"/>
    </source>
</evidence>